<organism evidence="8 9">
    <name type="scientific">Hymenobacter ginsengisoli</name>
    <dbReference type="NCBI Taxonomy" id="1051626"/>
    <lineage>
        <taxon>Bacteria</taxon>
        <taxon>Pseudomonadati</taxon>
        <taxon>Bacteroidota</taxon>
        <taxon>Cytophagia</taxon>
        <taxon>Cytophagales</taxon>
        <taxon>Hymenobacteraceae</taxon>
        <taxon>Hymenobacter</taxon>
    </lineage>
</organism>
<evidence type="ECO:0000256" key="2">
    <source>
        <dbReference type="ARBA" id="ARBA00022727"/>
    </source>
</evidence>
<comment type="catalytic activity">
    <reaction evidence="5 7">
        <text>AMP + ATP = 2 ADP</text>
        <dbReference type="Rhea" id="RHEA:12973"/>
        <dbReference type="ChEBI" id="CHEBI:30616"/>
        <dbReference type="ChEBI" id="CHEBI:456215"/>
        <dbReference type="ChEBI" id="CHEBI:456216"/>
        <dbReference type="EC" id="2.7.4.3"/>
    </reaction>
</comment>
<dbReference type="CDD" id="cd01428">
    <property type="entry name" value="ADK"/>
    <property type="match status" value="1"/>
</dbReference>
<dbReference type="NCBIfam" id="NF011100">
    <property type="entry name" value="PRK14527.1"/>
    <property type="match status" value="1"/>
</dbReference>
<dbReference type="Gene3D" id="3.40.50.300">
    <property type="entry name" value="P-loop containing nucleotide triphosphate hydrolases"/>
    <property type="match status" value="1"/>
</dbReference>
<dbReference type="NCBIfam" id="NF001381">
    <property type="entry name" value="PRK00279.1-3"/>
    <property type="match status" value="1"/>
</dbReference>
<comment type="subcellular location">
    <subcellularLocation>
        <location evidence="5 7">Cytoplasm</location>
    </subcellularLocation>
</comment>
<keyword evidence="9" id="KW-1185">Reference proteome</keyword>
<dbReference type="PANTHER" id="PTHR23359">
    <property type="entry name" value="NUCLEOTIDE KINASE"/>
    <property type="match status" value="1"/>
</dbReference>
<comment type="caution">
    <text evidence="5">Lacks conserved residue(s) required for the propagation of feature annotation.</text>
</comment>
<keyword evidence="4 5" id="KW-0418">Kinase</keyword>
<evidence type="ECO:0000313" key="8">
    <source>
        <dbReference type="EMBL" id="GAA4495724.1"/>
    </source>
</evidence>
<evidence type="ECO:0000256" key="7">
    <source>
        <dbReference type="RuleBase" id="RU003331"/>
    </source>
</evidence>
<feature type="binding site" evidence="5">
    <location>
        <position position="148"/>
    </location>
    <ligand>
        <name>AMP</name>
        <dbReference type="ChEBI" id="CHEBI:456215"/>
    </ligand>
</feature>
<dbReference type="GO" id="GO:0016301">
    <property type="term" value="F:kinase activity"/>
    <property type="evidence" value="ECO:0007669"/>
    <property type="project" value="UniProtKB-KW"/>
</dbReference>
<dbReference type="PRINTS" id="PR00094">
    <property type="entry name" value="ADENYLTKNASE"/>
</dbReference>
<feature type="binding site" evidence="5">
    <location>
        <begin position="60"/>
        <end position="62"/>
    </location>
    <ligand>
        <name>AMP</name>
        <dbReference type="ChEBI" id="CHEBI:456215"/>
    </ligand>
</feature>
<feature type="binding site" evidence="5">
    <location>
        <position position="176"/>
    </location>
    <ligand>
        <name>ATP</name>
        <dbReference type="ChEBI" id="CHEBI:30616"/>
    </ligand>
</feature>
<feature type="region of interest" description="NMP" evidence="5">
    <location>
        <begin position="33"/>
        <end position="62"/>
    </location>
</feature>
<evidence type="ECO:0000256" key="5">
    <source>
        <dbReference type="HAMAP-Rule" id="MF_00235"/>
    </source>
</evidence>
<dbReference type="NCBIfam" id="NF011105">
    <property type="entry name" value="PRK14532.1"/>
    <property type="match status" value="1"/>
</dbReference>
<feature type="binding site" evidence="5">
    <location>
        <position position="130"/>
    </location>
    <ligand>
        <name>ATP</name>
        <dbReference type="ChEBI" id="CHEBI:30616"/>
    </ligand>
</feature>
<comment type="domain">
    <text evidence="5">Consists of three domains, a large central CORE domain and two small peripheral domains, NMPbind and LID, which undergo movements during catalysis. The LID domain closes over the site of phosphoryl transfer upon ATP binding. Assembling and dissambling the active center during each catalytic cycle provides an effective means to prevent ATP hydrolysis.</text>
</comment>
<accession>A0ABP8Q0U9</accession>
<dbReference type="Proteomes" id="UP001501243">
    <property type="component" value="Unassembled WGS sequence"/>
</dbReference>
<keyword evidence="5 7" id="KW-0067">ATP-binding</keyword>
<evidence type="ECO:0000256" key="1">
    <source>
        <dbReference type="ARBA" id="ARBA00022679"/>
    </source>
</evidence>
<dbReference type="InterPro" id="IPR000850">
    <property type="entry name" value="Adenylat/UMP-CMP_kin"/>
</dbReference>
<feature type="binding site" evidence="5">
    <location>
        <position position="136"/>
    </location>
    <ligand>
        <name>AMP</name>
        <dbReference type="ChEBI" id="CHEBI:456215"/>
    </ligand>
</feature>
<evidence type="ECO:0000256" key="4">
    <source>
        <dbReference type="ARBA" id="ARBA00022777"/>
    </source>
</evidence>
<evidence type="ECO:0000256" key="3">
    <source>
        <dbReference type="ARBA" id="ARBA00022741"/>
    </source>
</evidence>
<keyword evidence="3 5" id="KW-0547">Nucleotide-binding</keyword>
<feature type="binding site" evidence="5">
    <location>
        <position position="34"/>
    </location>
    <ligand>
        <name>AMP</name>
        <dbReference type="ChEBI" id="CHEBI:456215"/>
    </ligand>
</feature>
<protein>
    <recommendedName>
        <fullName evidence="5 7">Adenylate kinase</fullName>
        <shortName evidence="5">AK</shortName>
        <ecNumber evidence="5 7">2.7.4.3</ecNumber>
    </recommendedName>
    <alternativeName>
        <fullName evidence="5">ATP-AMP transphosphorylase</fullName>
    </alternativeName>
    <alternativeName>
        <fullName evidence="5">ATP:AMP phosphotransferase</fullName>
    </alternativeName>
    <alternativeName>
        <fullName evidence="5">Adenylate monophosphate kinase</fullName>
    </alternativeName>
</protein>
<dbReference type="PROSITE" id="PS00113">
    <property type="entry name" value="ADENYLATE_KINASE"/>
    <property type="match status" value="1"/>
</dbReference>
<comment type="subunit">
    <text evidence="5 7">Monomer.</text>
</comment>
<gene>
    <name evidence="5" type="primary">adk</name>
    <name evidence="8" type="ORF">GCM10023172_07890</name>
</gene>
<feature type="binding site" evidence="5">
    <location>
        <position position="39"/>
    </location>
    <ligand>
        <name>AMP</name>
        <dbReference type="ChEBI" id="CHEBI:456215"/>
    </ligand>
</feature>
<reference evidence="9" key="1">
    <citation type="journal article" date="2019" name="Int. J. Syst. Evol. Microbiol.">
        <title>The Global Catalogue of Microorganisms (GCM) 10K type strain sequencing project: providing services to taxonomists for standard genome sequencing and annotation.</title>
        <authorList>
            <consortium name="The Broad Institute Genomics Platform"/>
            <consortium name="The Broad Institute Genome Sequencing Center for Infectious Disease"/>
            <person name="Wu L."/>
            <person name="Ma J."/>
        </authorList>
    </citation>
    <scope>NUCLEOTIDE SEQUENCE [LARGE SCALE GENOMIC DNA]</scope>
    <source>
        <strain evidence="9">JCM 17841</strain>
    </source>
</reference>
<dbReference type="InterPro" id="IPR033690">
    <property type="entry name" value="Adenylat_kinase_CS"/>
</dbReference>
<keyword evidence="2 5" id="KW-0545">Nucleotide biosynthesis</keyword>
<dbReference type="EMBL" id="BAABGQ010000004">
    <property type="protein sequence ID" value="GAA4495724.1"/>
    <property type="molecule type" value="Genomic_DNA"/>
</dbReference>
<comment type="function">
    <text evidence="5">Catalyzes the reversible transfer of the terminal phosphate group between ATP and AMP. Plays an important role in cellular energy homeostasis and in adenine nucleotide metabolism.</text>
</comment>
<dbReference type="NCBIfam" id="NF011104">
    <property type="entry name" value="PRK14531.1"/>
    <property type="match status" value="1"/>
</dbReference>
<dbReference type="InterPro" id="IPR027417">
    <property type="entry name" value="P-loop_NTPase"/>
</dbReference>
<feature type="binding site" evidence="5">
    <location>
        <begin position="88"/>
        <end position="91"/>
    </location>
    <ligand>
        <name>AMP</name>
        <dbReference type="ChEBI" id="CHEBI:456215"/>
    </ligand>
</feature>
<keyword evidence="5" id="KW-0963">Cytoplasm</keyword>
<comment type="similarity">
    <text evidence="5 6">Belongs to the adenylate kinase family.</text>
</comment>
<proteinExistence type="inferred from homology"/>
<feature type="binding site" evidence="5">
    <location>
        <begin position="13"/>
        <end position="18"/>
    </location>
    <ligand>
        <name>ATP</name>
        <dbReference type="ChEBI" id="CHEBI:30616"/>
    </ligand>
</feature>
<name>A0ABP8Q0U9_9BACT</name>
<sequence length="209" mass="22616">MIMHNIVLFGPPGAGKGTQSQKLIAKYHLVHLSTGDLLRAQIAEGTELGLKAKKLMDEGLLVPDEVVIGMIGNALQKNKQAAGFIFDGFPRTVAQAESLDRLLAEHGTNVACMIALEVGEEELVKRLLERGKTSGRPDDQDESKARRRVAVYNSETAPVAGHYARQGKFHSLNGIGEIESIFAQISDLIDRHKPAATEAPAEATREVKA</sequence>
<dbReference type="EC" id="2.7.4.3" evidence="5 7"/>
<evidence type="ECO:0000256" key="6">
    <source>
        <dbReference type="RuleBase" id="RU003330"/>
    </source>
</evidence>
<evidence type="ECO:0000313" key="9">
    <source>
        <dbReference type="Proteomes" id="UP001501243"/>
    </source>
</evidence>
<comment type="caution">
    <text evidence="8">The sequence shown here is derived from an EMBL/GenBank/DDBJ whole genome shotgun (WGS) entry which is preliminary data.</text>
</comment>
<dbReference type="SUPFAM" id="SSF52540">
    <property type="entry name" value="P-loop containing nucleoside triphosphate hydrolases"/>
    <property type="match status" value="1"/>
</dbReference>
<dbReference type="Pfam" id="PF00406">
    <property type="entry name" value="ADK"/>
    <property type="match status" value="1"/>
</dbReference>
<dbReference type="HAMAP" id="MF_00235">
    <property type="entry name" value="Adenylate_kinase_Adk"/>
    <property type="match status" value="1"/>
</dbReference>
<feature type="binding site" evidence="5">
    <location>
        <position position="95"/>
    </location>
    <ligand>
        <name>AMP</name>
        <dbReference type="ChEBI" id="CHEBI:456215"/>
    </ligand>
</feature>
<keyword evidence="1 5" id="KW-0808">Transferase</keyword>
<comment type="pathway">
    <text evidence="5">Purine metabolism; AMP biosynthesis via salvage pathway; AMP from ADP: step 1/1.</text>
</comment>